<dbReference type="Proteomes" id="UP000541444">
    <property type="component" value="Unassembled WGS sequence"/>
</dbReference>
<organism evidence="3 4">
    <name type="scientific">Kingdonia uniflora</name>
    <dbReference type="NCBI Taxonomy" id="39325"/>
    <lineage>
        <taxon>Eukaryota</taxon>
        <taxon>Viridiplantae</taxon>
        <taxon>Streptophyta</taxon>
        <taxon>Embryophyta</taxon>
        <taxon>Tracheophyta</taxon>
        <taxon>Spermatophyta</taxon>
        <taxon>Magnoliopsida</taxon>
        <taxon>Ranunculales</taxon>
        <taxon>Circaeasteraceae</taxon>
        <taxon>Kingdonia</taxon>
    </lineage>
</organism>
<gene>
    <name evidence="3" type="ORF">GIB67_028329</name>
</gene>
<keyword evidence="1" id="KW-0694">RNA-binding</keyword>
<dbReference type="SUPFAM" id="SSF54928">
    <property type="entry name" value="RNA-binding domain, RBD"/>
    <property type="match status" value="1"/>
</dbReference>
<dbReference type="PANTHER" id="PTHR48025">
    <property type="entry name" value="OS02G0815200 PROTEIN"/>
    <property type="match status" value="1"/>
</dbReference>
<dbReference type="AlphaFoldDB" id="A0A7J7MHT9"/>
<sequence>MFCGSVPLNISRVYLRNMGEWLMLSSLIEMGICDFVVFMKLSMFNKTKNRGLAFVTMGSEEEAITALNNLELFVRVRRASDRSVVRADVDKEDESVTDGGEDVNVLEAELVYQRDTKKPVGFRFVSFGSREDARVAISALKGKVVLDS</sequence>
<dbReference type="GO" id="GO:1901259">
    <property type="term" value="P:chloroplast rRNA processing"/>
    <property type="evidence" value="ECO:0007669"/>
    <property type="project" value="TreeGrafter"/>
</dbReference>
<dbReference type="GO" id="GO:0009535">
    <property type="term" value="C:chloroplast thylakoid membrane"/>
    <property type="evidence" value="ECO:0007669"/>
    <property type="project" value="TreeGrafter"/>
</dbReference>
<dbReference type="OrthoDB" id="272703at2759"/>
<dbReference type="InterPro" id="IPR012677">
    <property type="entry name" value="Nucleotide-bd_a/b_plait_sf"/>
</dbReference>
<keyword evidence="4" id="KW-1185">Reference proteome</keyword>
<comment type="caution">
    <text evidence="3">The sequence shown here is derived from an EMBL/GenBank/DDBJ whole genome shotgun (WGS) entry which is preliminary data.</text>
</comment>
<dbReference type="PANTHER" id="PTHR48025:SF11">
    <property type="entry name" value="RNA-BINDING PROTEIN CP33, CHLOROPLASTIC"/>
    <property type="match status" value="1"/>
</dbReference>
<protein>
    <recommendedName>
        <fullName evidence="2">RRM domain-containing protein</fullName>
    </recommendedName>
</protein>
<accession>A0A7J7MHT9</accession>
<dbReference type="InterPro" id="IPR000504">
    <property type="entry name" value="RRM_dom"/>
</dbReference>
<evidence type="ECO:0000259" key="2">
    <source>
        <dbReference type="Pfam" id="PF00076"/>
    </source>
</evidence>
<proteinExistence type="predicted"/>
<dbReference type="EMBL" id="JACGCM010001497">
    <property type="protein sequence ID" value="KAF6154437.1"/>
    <property type="molecule type" value="Genomic_DNA"/>
</dbReference>
<feature type="domain" description="RRM" evidence="2">
    <location>
        <begin position="105"/>
        <end position="145"/>
    </location>
</feature>
<name>A0A7J7MHT9_9MAGN</name>
<dbReference type="InterPro" id="IPR035979">
    <property type="entry name" value="RBD_domain_sf"/>
</dbReference>
<dbReference type="Pfam" id="PF00076">
    <property type="entry name" value="RRM_1"/>
    <property type="match status" value="1"/>
</dbReference>
<evidence type="ECO:0000256" key="1">
    <source>
        <dbReference type="ARBA" id="ARBA00022884"/>
    </source>
</evidence>
<evidence type="ECO:0000313" key="4">
    <source>
        <dbReference type="Proteomes" id="UP000541444"/>
    </source>
</evidence>
<dbReference type="GO" id="GO:0003729">
    <property type="term" value="F:mRNA binding"/>
    <property type="evidence" value="ECO:0007669"/>
    <property type="project" value="TreeGrafter"/>
</dbReference>
<reference evidence="3 4" key="1">
    <citation type="journal article" date="2020" name="IScience">
        <title>Genome Sequencing of the Endangered Kingdonia uniflora (Circaeasteraceae, Ranunculales) Reveals Potential Mechanisms of Evolutionary Specialization.</title>
        <authorList>
            <person name="Sun Y."/>
            <person name="Deng T."/>
            <person name="Zhang A."/>
            <person name="Moore M.J."/>
            <person name="Landis J.B."/>
            <person name="Lin N."/>
            <person name="Zhang H."/>
            <person name="Zhang X."/>
            <person name="Huang J."/>
            <person name="Zhang X."/>
            <person name="Sun H."/>
            <person name="Wang H."/>
        </authorList>
    </citation>
    <scope>NUCLEOTIDE SEQUENCE [LARGE SCALE GENOMIC DNA]</scope>
    <source>
        <strain evidence="3">TB1705</strain>
        <tissue evidence="3">Leaf</tissue>
    </source>
</reference>
<dbReference type="Gene3D" id="3.30.70.330">
    <property type="match status" value="1"/>
</dbReference>
<evidence type="ECO:0000313" key="3">
    <source>
        <dbReference type="EMBL" id="KAF6154437.1"/>
    </source>
</evidence>
<dbReference type="InterPro" id="IPR050502">
    <property type="entry name" value="Euk_RNA-bind_prot"/>
</dbReference>